<comment type="caution">
    <text evidence="3">The sequence shown here is derived from an EMBL/GenBank/DDBJ whole genome shotgun (WGS) entry which is preliminary data.</text>
</comment>
<dbReference type="Pfam" id="PF13561">
    <property type="entry name" value="adh_short_C2"/>
    <property type="match status" value="1"/>
</dbReference>
<evidence type="ECO:0000313" key="4">
    <source>
        <dbReference type="Proteomes" id="UP001500571"/>
    </source>
</evidence>
<dbReference type="EMBL" id="BAAAPB010000001">
    <property type="protein sequence ID" value="GAA1958577.1"/>
    <property type="molecule type" value="Genomic_DNA"/>
</dbReference>
<dbReference type="SUPFAM" id="SSF51735">
    <property type="entry name" value="NAD(P)-binding Rossmann-fold domains"/>
    <property type="match status" value="1"/>
</dbReference>
<name>A0ABN2QV29_9ACTN</name>
<evidence type="ECO:0000313" key="3">
    <source>
        <dbReference type="EMBL" id="GAA1958577.1"/>
    </source>
</evidence>
<sequence length="275" mass="28563">MGGPVSSSRTLVVTGAARGIGAATCDHLRSQGHRVIGVDLAGVDVAVDLGEESGRTGLVEAVRRLAPDGIDGIVANAGVHRRDSATVRVNIFGAVATLEGLRPLLRAEAPRAVLVTSRAVLLPVDDGVVEACLAGDEERAVRLVDALPGDDEHLAYASSKRAAGRWLRRMAPTAAWAGAGIPLNAVAPGWVNTPMTARARTTEEVARVMAARPMPLGGRAEPEDVAPVIDFFLSPANTRITGQTLIVDGGGETLMCREDIWAGTTRPAGPPVTAR</sequence>
<evidence type="ECO:0000256" key="1">
    <source>
        <dbReference type="ARBA" id="ARBA00006484"/>
    </source>
</evidence>
<dbReference type="PANTHER" id="PTHR43008">
    <property type="entry name" value="BENZIL REDUCTASE"/>
    <property type="match status" value="1"/>
</dbReference>
<dbReference type="Proteomes" id="UP001500571">
    <property type="component" value="Unassembled WGS sequence"/>
</dbReference>
<dbReference type="Gene3D" id="3.40.50.720">
    <property type="entry name" value="NAD(P)-binding Rossmann-like Domain"/>
    <property type="match status" value="1"/>
</dbReference>
<organism evidence="3 4">
    <name type="scientific">Nocardioides panacihumi</name>
    <dbReference type="NCBI Taxonomy" id="400774"/>
    <lineage>
        <taxon>Bacteria</taxon>
        <taxon>Bacillati</taxon>
        <taxon>Actinomycetota</taxon>
        <taxon>Actinomycetes</taxon>
        <taxon>Propionibacteriales</taxon>
        <taxon>Nocardioidaceae</taxon>
        <taxon>Nocardioides</taxon>
    </lineage>
</organism>
<dbReference type="PRINTS" id="PR00081">
    <property type="entry name" value="GDHRDH"/>
</dbReference>
<dbReference type="PANTHER" id="PTHR43008:SF4">
    <property type="entry name" value="CHAIN DEHYDROGENASE, PUTATIVE (AFU_ORTHOLOGUE AFUA_4G08710)-RELATED"/>
    <property type="match status" value="1"/>
</dbReference>
<gene>
    <name evidence="3" type="ORF">GCM10009798_17760</name>
</gene>
<reference evidence="3 4" key="1">
    <citation type="journal article" date="2019" name="Int. J. Syst. Evol. Microbiol.">
        <title>The Global Catalogue of Microorganisms (GCM) 10K type strain sequencing project: providing services to taxonomists for standard genome sequencing and annotation.</title>
        <authorList>
            <consortium name="The Broad Institute Genomics Platform"/>
            <consortium name="The Broad Institute Genome Sequencing Center for Infectious Disease"/>
            <person name="Wu L."/>
            <person name="Ma J."/>
        </authorList>
    </citation>
    <scope>NUCLEOTIDE SEQUENCE [LARGE SCALE GENOMIC DNA]</scope>
    <source>
        <strain evidence="3 4">JCM 15309</strain>
    </source>
</reference>
<dbReference type="Pfam" id="PF00106">
    <property type="entry name" value="adh_short"/>
    <property type="match status" value="1"/>
</dbReference>
<evidence type="ECO:0000256" key="2">
    <source>
        <dbReference type="ARBA" id="ARBA00023002"/>
    </source>
</evidence>
<dbReference type="InterPro" id="IPR036291">
    <property type="entry name" value="NAD(P)-bd_dom_sf"/>
</dbReference>
<dbReference type="InterPro" id="IPR002347">
    <property type="entry name" value="SDR_fam"/>
</dbReference>
<dbReference type="RefSeq" id="WP_344044402.1">
    <property type="nucleotide sequence ID" value="NZ_BAAAPB010000001.1"/>
</dbReference>
<accession>A0ABN2QV29</accession>
<keyword evidence="2" id="KW-0560">Oxidoreductase</keyword>
<keyword evidence="4" id="KW-1185">Reference proteome</keyword>
<proteinExistence type="inferred from homology"/>
<protein>
    <submittedName>
        <fullName evidence="3">SDR family oxidoreductase</fullName>
    </submittedName>
</protein>
<comment type="similarity">
    <text evidence="1">Belongs to the short-chain dehydrogenases/reductases (SDR) family.</text>
</comment>